<gene>
    <name evidence="1" type="ORF">GGX14DRAFT_560075</name>
</gene>
<comment type="caution">
    <text evidence="1">The sequence shown here is derived from an EMBL/GenBank/DDBJ whole genome shotgun (WGS) entry which is preliminary data.</text>
</comment>
<sequence>MPTVHVVAAASALRLDVGRPALLLPCSTQCTLPCTGTFSTPRAAPTFHRPAHVPERAQTPSRCPALRDNDGALHMRTLALVVPQYVPTAPHSTRAPRLGLTTVRALR</sequence>
<protein>
    <submittedName>
        <fullName evidence="1">Uncharacterized protein</fullName>
    </submittedName>
</protein>
<name>A0AAD6YHE6_9AGAR</name>
<evidence type="ECO:0000313" key="1">
    <source>
        <dbReference type="EMBL" id="KAJ7220270.1"/>
    </source>
</evidence>
<reference evidence="1" key="1">
    <citation type="submission" date="2023-03" db="EMBL/GenBank/DDBJ databases">
        <title>Massive genome expansion in bonnet fungi (Mycena s.s.) driven by repeated elements and novel gene families across ecological guilds.</title>
        <authorList>
            <consortium name="Lawrence Berkeley National Laboratory"/>
            <person name="Harder C.B."/>
            <person name="Miyauchi S."/>
            <person name="Viragh M."/>
            <person name="Kuo A."/>
            <person name="Thoen E."/>
            <person name="Andreopoulos B."/>
            <person name="Lu D."/>
            <person name="Skrede I."/>
            <person name="Drula E."/>
            <person name="Henrissat B."/>
            <person name="Morin E."/>
            <person name="Kohler A."/>
            <person name="Barry K."/>
            <person name="LaButti K."/>
            <person name="Morin E."/>
            <person name="Salamov A."/>
            <person name="Lipzen A."/>
            <person name="Mereny Z."/>
            <person name="Hegedus B."/>
            <person name="Baldrian P."/>
            <person name="Stursova M."/>
            <person name="Weitz H."/>
            <person name="Taylor A."/>
            <person name="Grigoriev I.V."/>
            <person name="Nagy L.G."/>
            <person name="Martin F."/>
            <person name="Kauserud H."/>
        </authorList>
    </citation>
    <scope>NUCLEOTIDE SEQUENCE</scope>
    <source>
        <strain evidence="1">9144</strain>
    </source>
</reference>
<dbReference type="Proteomes" id="UP001219525">
    <property type="component" value="Unassembled WGS sequence"/>
</dbReference>
<dbReference type="EMBL" id="JARJCW010000010">
    <property type="protein sequence ID" value="KAJ7220270.1"/>
    <property type="molecule type" value="Genomic_DNA"/>
</dbReference>
<evidence type="ECO:0000313" key="2">
    <source>
        <dbReference type="Proteomes" id="UP001219525"/>
    </source>
</evidence>
<proteinExistence type="predicted"/>
<accession>A0AAD6YHE6</accession>
<dbReference type="AlphaFoldDB" id="A0AAD6YHE6"/>
<organism evidence="1 2">
    <name type="scientific">Mycena pura</name>
    <dbReference type="NCBI Taxonomy" id="153505"/>
    <lineage>
        <taxon>Eukaryota</taxon>
        <taxon>Fungi</taxon>
        <taxon>Dikarya</taxon>
        <taxon>Basidiomycota</taxon>
        <taxon>Agaricomycotina</taxon>
        <taxon>Agaricomycetes</taxon>
        <taxon>Agaricomycetidae</taxon>
        <taxon>Agaricales</taxon>
        <taxon>Marasmiineae</taxon>
        <taxon>Mycenaceae</taxon>
        <taxon>Mycena</taxon>
    </lineage>
</organism>
<keyword evidence="2" id="KW-1185">Reference proteome</keyword>